<dbReference type="EMBL" id="JAOALG010000002">
    <property type="protein sequence ID" value="MEQ5842982.1"/>
    <property type="molecule type" value="Genomic_DNA"/>
</dbReference>
<keyword evidence="2" id="KW-1185">Reference proteome</keyword>
<proteinExistence type="predicted"/>
<organism evidence="1 2">
    <name type="scientific">Paraburkholderia acidicola</name>
    <dbReference type="NCBI Taxonomy" id="1912599"/>
    <lineage>
        <taxon>Bacteria</taxon>
        <taxon>Pseudomonadati</taxon>
        <taxon>Pseudomonadota</taxon>
        <taxon>Betaproteobacteria</taxon>
        <taxon>Burkholderiales</taxon>
        <taxon>Burkholderiaceae</taxon>
        <taxon>Paraburkholderia</taxon>
    </lineage>
</organism>
<sequence>MAGIKEREDTMESQRLAKFYPSGPNPHRGIEHSRPVAADVIKLAVEALEADRWFDERQATLRLKQLFPNAIEFLIQDDYLVDRKKTSIEHELAPAKVTWEPGFCIDGRHGR</sequence>
<evidence type="ECO:0000313" key="2">
    <source>
        <dbReference type="Proteomes" id="UP001469089"/>
    </source>
</evidence>
<dbReference type="Proteomes" id="UP001469089">
    <property type="component" value="Unassembled WGS sequence"/>
</dbReference>
<accession>A0ABV1LUT3</accession>
<reference evidence="1 2" key="1">
    <citation type="journal article" date="2024" name="Chem. Sci.">
        <title>Discovery of a lagriamide polyketide by integrated genome mining, isotopic labeling, and untargeted metabolomics.</title>
        <authorList>
            <person name="Fergusson C.H."/>
            <person name="Saulog J."/>
            <person name="Paulo B.S."/>
            <person name="Wilson D.M."/>
            <person name="Liu D.Y."/>
            <person name="Morehouse N.J."/>
            <person name="Waterworth S."/>
            <person name="Barkei J."/>
            <person name="Gray C.A."/>
            <person name="Kwan J.C."/>
            <person name="Eustaquio A.S."/>
            <person name="Linington R.G."/>
        </authorList>
    </citation>
    <scope>NUCLEOTIDE SEQUENCE [LARGE SCALE GENOMIC DNA]</scope>
    <source>
        <strain evidence="1 2">RL17-338-BIF-B</strain>
    </source>
</reference>
<dbReference type="RefSeq" id="WP_349544727.1">
    <property type="nucleotide sequence ID" value="NZ_JAOALG010000002.1"/>
</dbReference>
<name>A0ABV1LUT3_9BURK</name>
<gene>
    <name evidence="1" type="ORF">N0A02_26355</name>
</gene>
<evidence type="ECO:0000313" key="1">
    <source>
        <dbReference type="EMBL" id="MEQ5842982.1"/>
    </source>
</evidence>
<comment type="caution">
    <text evidence="1">The sequence shown here is derived from an EMBL/GenBank/DDBJ whole genome shotgun (WGS) entry which is preliminary data.</text>
</comment>
<protein>
    <submittedName>
        <fullName evidence="1">Uncharacterized protein</fullName>
    </submittedName>
</protein>